<evidence type="ECO:0000256" key="1">
    <source>
        <dbReference type="ARBA" id="ARBA00002486"/>
    </source>
</evidence>
<name>A0A1L3MTY3_9BACI</name>
<keyword evidence="5" id="KW-1185">Reference proteome</keyword>
<gene>
    <name evidence="4" type="ORF">A9C19_13985</name>
</gene>
<keyword evidence="3" id="KW-0119">Carbohydrate metabolism</keyword>
<dbReference type="OrthoDB" id="9796533at2"/>
<evidence type="ECO:0008006" key="6">
    <source>
        <dbReference type="Google" id="ProtNLM"/>
    </source>
</evidence>
<reference evidence="4 5" key="1">
    <citation type="journal article" date="2016" name="Sci. Rep.">
        <title>Complete genome sequence and transcriptomic analysis of a novel marine strain Bacillus weihaiensis reveals the mechanism of brown algae degradation.</title>
        <authorList>
            <person name="Zhu Y."/>
            <person name="Chen P."/>
            <person name="Bao Y."/>
            <person name="Men Y."/>
            <person name="Zeng Y."/>
            <person name="Yang J."/>
            <person name="Sun J."/>
            <person name="Sun Y."/>
        </authorList>
    </citation>
    <scope>NUCLEOTIDE SEQUENCE [LARGE SCALE GENOMIC DNA]</scope>
    <source>
        <strain evidence="4 5">Alg07</strain>
    </source>
</reference>
<accession>A0A1L3MTY3</accession>
<protein>
    <recommendedName>
        <fullName evidence="6">Sugar kinase</fullName>
    </recommendedName>
</protein>
<dbReference type="KEGG" id="bwh:A9C19_13985"/>
<organism evidence="4 5">
    <name type="scientific">Bacillus weihaiensis</name>
    <dbReference type="NCBI Taxonomy" id="1547283"/>
    <lineage>
        <taxon>Bacteria</taxon>
        <taxon>Bacillati</taxon>
        <taxon>Bacillota</taxon>
        <taxon>Bacilli</taxon>
        <taxon>Bacillales</taxon>
        <taxon>Bacillaceae</taxon>
        <taxon>Bacillus</taxon>
    </lineage>
</organism>
<dbReference type="InterPro" id="IPR036390">
    <property type="entry name" value="WH_DNA-bd_sf"/>
</dbReference>
<evidence type="ECO:0000256" key="2">
    <source>
        <dbReference type="ARBA" id="ARBA00006479"/>
    </source>
</evidence>
<evidence type="ECO:0000313" key="4">
    <source>
        <dbReference type="EMBL" id="APH05750.1"/>
    </source>
</evidence>
<evidence type="ECO:0000313" key="5">
    <source>
        <dbReference type="Proteomes" id="UP000181936"/>
    </source>
</evidence>
<dbReference type="InterPro" id="IPR000600">
    <property type="entry name" value="ROK"/>
</dbReference>
<dbReference type="PANTHER" id="PTHR18964">
    <property type="entry name" value="ROK (REPRESSOR, ORF, KINASE) FAMILY"/>
    <property type="match status" value="1"/>
</dbReference>
<comment type="similarity">
    <text evidence="2">Belongs to the ROK (NagC/XylR) family.</text>
</comment>
<dbReference type="SUPFAM" id="SSF46785">
    <property type="entry name" value="Winged helix' DNA-binding domain"/>
    <property type="match status" value="1"/>
</dbReference>
<dbReference type="Pfam" id="PF00480">
    <property type="entry name" value="ROK"/>
    <property type="match status" value="1"/>
</dbReference>
<dbReference type="AlphaFoldDB" id="A0A1L3MTY3"/>
<comment type="function">
    <text evidence="1">Transcriptional repressor of xylose-utilizing enzymes.</text>
</comment>
<proteinExistence type="inferred from homology"/>
<dbReference type="SUPFAM" id="SSF53067">
    <property type="entry name" value="Actin-like ATPase domain"/>
    <property type="match status" value="1"/>
</dbReference>
<dbReference type="Gene3D" id="3.30.420.40">
    <property type="match status" value="2"/>
</dbReference>
<dbReference type="InterPro" id="IPR043129">
    <property type="entry name" value="ATPase_NBD"/>
</dbReference>
<evidence type="ECO:0000256" key="3">
    <source>
        <dbReference type="ARBA" id="ARBA00022629"/>
    </source>
</evidence>
<sequence>MIKEFLQDYSKKTSLKKTLYQLIHKNGPISKVDLQPHFDVPPTTMARMIYELEERGYIESAGFGEAKGGRPPILYKAATNTGYLVGVEIARTHVKVMLVNIGFELVETKSFSLTNIHDPKRTLKLLVETIQTFQQVYEISDELLLGIGIGAVGPLDRKRGIILNPEDFPAEGWENVSLFKELQTFFSCKMTLNNGANTAALAEYHFQPQINRQILYCINGYGVRCGYIHGGALLHNDAGDASSFGHIVIEPNGRLCTCGRRGCLTAYTSLRAISQTIAMKEQEQQVIKTTDLSFDQLIYDYQVDKQFVREAVMEAAYYYGLGLSTMINILNPNEVILHGKLIYQVEDYFQEVINVAKNHIYSNQEMKIRKGTFGEDAAPIGAAIQLFYDYF</sequence>
<dbReference type="RefSeq" id="WP_072580543.1">
    <property type="nucleotide sequence ID" value="NZ_CP016020.1"/>
</dbReference>
<dbReference type="Gene3D" id="1.10.10.10">
    <property type="entry name" value="Winged helix-like DNA-binding domain superfamily/Winged helix DNA-binding domain"/>
    <property type="match status" value="1"/>
</dbReference>
<dbReference type="GO" id="GO:0042732">
    <property type="term" value="P:D-xylose metabolic process"/>
    <property type="evidence" value="ECO:0007669"/>
    <property type="project" value="UniProtKB-KW"/>
</dbReference>
<keyword evidence="3" id="KW-0859">Xylose metabolism</keyword>
<dbReference type="Proteomes" id="UP000181936">
    <property type="component" value="Chromosome"/>
</dbReference>
<dbReference type="EMBL" id="CP016020">
    <property type="protein sequence ID" value="APH05750.1"/>
    <property type="molecule type" value="Genomic_DNA"/>
</dbReference>
<dbReference type="PANTHER" id="PTHR18964:SF149">
    <property type="entry name" value="BIFUNCTIONAL UDP-N-ACETYLGLUCOSAMINE 2-EPIMERASE_N-ACETYLMANNOSAMINE KINASE"/>
    <property type="match status" value="1"/>
</dbReference>
<dbReference type="STRING" id="1547283.A9C19_13985"/>
<dbReference type="InterPro" id="IPR036388">
    <property type="entry name" value="WH-like_DNA-bd_sf"/>
</dbReference>